<dbReference type="InParanoid" id="A0A2S8SRU1"/>
<evidence type="ECO:0000259" key="1">
    <source>
        <dbReference type="Pfam" id="PF01261"/>
    </source>
</evidence>
<feature type="domain" description="Xylose isomerase-like TIM barrel" evidence="1">
    <location>
        <begin position="25"/>
        <end position="236"/>
    </location>
</feature>
<dbReference type="SUPFAM" id="SSF51658">
    <property type="entry name" value="Xylose isomerase-like"/>
    <property type="match status" value="1"/>
</dbReference>
<proteinExistence type="predicted"/>
<dbReference type="Pfam" id="PF01261">
    <property type="entry name" value="AP_endonuc_2"/>
    <property type="match status" value="1"/>
</dbReference>
<dbReference type="InterPro" id="IPR013022">
    <property type="entry name" value="Xyl_isomerase-like_TIM-brl"/>
</dbReference>
<dbReference type="OrthoDB" id="1117096at2"/>
<keyword evidence="3" id="KW-1185">Reference proteome</keyword>
<dbReference type="AlphaFoldDB" id="A0A2S8SRU1"/>
<dbReference type="PANTHER" id="PTHR12110">
    <property type="entry name" value="HYDROXYPYRUVATE ISOMERASE"/>
    <property type="match status" value="1"/>
</dbReference>
<sequence>MNLSTDLGVQSFCFRHFKDNAQVAQLVRECGLDKIELCAVHVDFSDESSFDRVIETYRQAGVQIVSIGVQGANGEEAKERSYFEFARRAGAKHMSVHFGVQTFPECYRVSEKLSAEFDVFVGVHNHGGYHWLGNSEMLERVFKDTNERIGLCLDTAWALDARQNPIEMAQKFAPRWYGAHIKDFVFDRARNSEDVVVGTGNLDLPALVKLAGASSSLKFCVLEYEGDVENPVPALKECVEAVRGALK</sequence>
<organism evidence="2 3">
    <name type="scientific">Abditibacterium utsteinense</name>
    <dbReference type="NCBI Taxonomy" id="1960156"/>
    <lineage>
        <taxon>Bacteria</taxon>
        <taxon>Pseudomonadati</taxon>
        <taxon>Abditibacteriota</taxon>
        <taxon>Abditibacteriia</taxon>
        <taxon>Abditibacteriales</taxon>
        <taxon>Abditibacteriaceae</taxon>
        <taxon>Abditibacterium</taxon>
    </lineage>
</organism>
<dbReference type="InterPro" id="IPR036237">
    <property type="entry name" value="Xyl_isomerase-like_sf"/>
</dbReference>
<comment type="caution">
    <text evidence="2">The sequence shown here is derived from an EMBL/GenBank/DDBJ whole genome shotgun (WGS) entry which is preliminary data.</text>
</comment>
<reference evidence="2 3" key="1">
    <citation type="journal article" date="2018" name="Syst. Appl. Microbiol.">
        <title>Abditibacterium utsteinense sp. nov., the first cultivated member of candidate phylum FBP, isolated from ice-free Antarctic soil samples.</title>
        <authorList>
            <person name="Tahon G."/>
            <person name="Tytgat B."/>
            <person name="Lebbe L."/>
            <person name="Carlier A."/>
            <person name="Willems A."/>
        </authorList>
    </citation>
    <scope>NUCLEOTIDE SEQUENCE [LARGE SCALE GENOMIC DNA]</scope>
    <source>
        <strain evidence="2 3">LMG 29911</strain>
    </source>
</reference>
<dbReference type="GO" id="GO:0016853">
    <property type="term" value="F:isomerase activity"/>
    <property type="evidence" value="ECO:0007669"/>
    <property type="project" value="UniProtKB-KW"/>
</dbReference>
<protein>
    <submittedName>
        <fullName evidence="2">Sugar phosphate isomerase/epimerase</fullName>
    </submittedName>
</protein>
<dbReference type="Proteomes" id="UP000237684">
    <property type="component" value="Unassembled WGS sequence"/>
</dbReference>
<evidence type="ECO:0000313" key="3">
    <source>
        <dbReference type="Proteomes" id="UP000237684"/>
    </source>
</evidence>
<gene>
    <name evidence="2" type="ORF">B1R32_11185</name>
</gene>
<dbReference type="PANTHER" id="PTHR12110:SF41">
    <property type="entry name" value="INOSOSE DEHYDRATASE"/>
    <property type="match status" value="1"/>
</dbReference>
<keyword evidence="2" id="KW-0413">Isomerase</keyword>
<dbReference type="RefSeq" id="WP_106380405.1">
    <property type="nucleotide sequence ID" value="NZ_NIGF01000011.1"/>
</dbReference>
<evidence type="ECO:0000313" key="2">
    <source>
        <dbReference type="EMBL" id="PQV63524.1"/>
    </source>
</evidence>
<dbReference type="Gene3D" id="3.20.20.150">
    <property type="entry name" value="Divalent-metal-dependent TIM barrel enzymes"/>
    <property type="match status" value="1"/>
</dbReference>
<dbReference type="EMBL" id="NIGF01000011">
    <property type="protein sequence ID" value="PQV63524.1"/>
    <property type="molecule type" value="Genomic_DNA"/>
</dbReference>
<dbReference type="InterPro" id="IPR050312">
    <property type="entry name" value="IolE/XylAMocC-like"/>
</dbReference>
<accession>A0A2S8SRU1</accession>
<name>A0A2S8SRU1_9BACT</name>